<keyword evidence="7" id="KW-1133">Transmembrane helix</keyword>
<dbReference type="CDD" id="cd22209">
    <property type="entry name" value="EMC10"/>
    <property type="match status" value="1"/>
</dbReference>
<dbReference type="Proteomes" id="UP000824469">
    <property type="component" value="Unassembled WGS sequence"/>
</dbReference>
<keyword evidence="6" id="KW-0256">Endoplasmic reticulum</keyword>
<protein>
    <recommendedName>
        <fullName evidence="3">ER membrane protein complex subunit 10</fullName>
    </recommendedName>
</protein>
<dbReference type="AlphaFoldDB" id="A0AA38FGD2"/>
<evidence type="ECO:0000256" key="10">
    <source>
        <dbReference type="SAM" id="SignalP"/>
    </source>
</evidence>
<feature type="signal peptide" evidence="10">
    <location>
        <begin position="1"/>
        <end position="24"/>
    </location>
</feature>
<dbReference type="PANTHER" id="PTHR21397:SF4">
    <property type="entry name" value="ER MEMBRANE PROTEIN COMPLEX SUBUNIT 10"/>
    <property type="match status" value="1"/>
</dbReference>
<feature type="region of interest" description="Disordered" evidence="9">
    <location>
        <begin position="268"/>
        <end position="290"/>
    </location>
</feature>
<gene>
    <name evidence="11" type="ORF">KI387_012866</name>
</gene>
<dbReference type="OMA" id="AKYWMYM"/>
<evidence type="ECO:0000256" key="5">
    <source>
        <dbReference type="ARBA" id="ARBA00022729"/>
    </source>
</evidence>
<evidence type="ECO:0000256" key="6">
    <source>
        <dbReference type="ARBA" id="ARBA00022824"/>
    </source>
</evidence>
<dbReference type="Pfam" id="PF21203">
    <property type="entry name" value="ECM10"/>
    <property type="match status" value="1"/>
</dbReference>
<comment type="subcellular location">
    <subcellularLocation>
        <location evidence="1">Endoplasmic reticulum membrane</location>
        <topology evidence="1">Single-pass type I membrane protein</topology>
    </subcellularLocation>
</comment>
<dbReference type="EMBL" id="JAHRHJ020000009">
    <property type="protein sequence ID" value="KAH9301283.1"/>
    <property type="molecule type" value="Genomic_DNA"/>
</dbReference>
<feature type="non-terminal residue" evidence="11">
    <location>
        <position position="1"/>
    </location>
</feature>
<organism evidence="11 12">
    <name type="scientific">Taxus chinensis</name>
    <name type="common">Chinese yew</name>
    <name type="synonym">Taxus wallichiana var. chinensis</name>
    <dbReference type="NCBI Taxonomy" id="29808"/>
    <lineage>
        <taxon>Eukaryota</taxon>
        <taxon>Viridiplantae</taxon>
        <taxon>Streptophyta</taxon>
        <taxon>Embryophyta</taxon>
        <taxon>Tracheophyta</taxon>
        <taxon>Spermatophyta</taxon>
        <taxon>Pinopsida</taxon>
        <taxon>Pinidae</taxon>
        <taxon>Conifers II</taxon>
        <taxon>Cupressales</taxon>
        <taxon>Taxaceae</taxon>
        <taxon>Taxus</taxon>
    </lineage>
</organism>
<comment type="caution">
    <text evidence="11">The sequence shown here is derived from an EMBL/GenBank/DDBJ whole genome shotgun (WGS) entry which is preliminary data.</text>
</comment>
<evidence type="ECO:0000256" key="9">
    <source>
        <dbReference type="SAM" id="MobiDB-lite"/>
    </source>
</evidence>
<sequence>MESFMERLLLGIITFLVVSKSAYAFHSDELQDDEEWGLVGGRSADSDFIAPPRVSTRAPPDNTPSDSRLQFPLEHAFAHSNFTLAGHFSARLKASPHGGQTLTKVRILRNSLTGSEQNAFEELLKKDEFYRIRLPANILTPGKDYVLSSIKARCLARSNLDERFIIHMEGVNVIAITYGSSGECPYPRLLKYPSRWSFNSHIVLKSSEQASRMLTMMEDVIGNENGLEGEEVPKPPEKSFWAKYWMYLVPLGLIVMNAVTQAMNMPEEQAAGQASAGQSSSQGQQRIANS</sequence>
<reference evidence="11 12" key="1">
    <citation type="journal article" date="2021" name="Nat. Plants">
        <title>The Taxus genome provides insights into paclitaxel biosynthesis.</title>
        <authorList>
            <person name="Xiong X."/>
            <person name="Gou J."/>
            <person name="Liao Q."/>
            <person name="Li Y."/>
            <person name="Zhou Q."/>
            <person name="Bi G."/>
            <person name="Li C."/>
            <person name="Du R."/>
            <person name="Wang X."/>
            <person name="Sun T."/>
            <person name="Guo L."/>
            <person name="Liang H."/>
            <person name="Lu P."/>
            <person name="Wu Y."/>
            <person name="Zhang Z."/>
            <person name="Ro D.K."/>
            <person name="Shang Y."/>
            <person name="Huang S."/>
            <person name="Yan J."/>
        </authorList>
    </citation>
    <scope>NUCLEOTIDE SEQUENCE [LARGE SCALE GENOMIC DNA]</scope>
    <source>
        <strain evidence="11">Ta-2019</strain>
    </source>
</reference>
<name>A0AA38FGD2_TAXCH</name>
<evidence type="ECO:0000256" key="8">
    <source>
        <dbReference type="ARBA" id="ARBA00023136"/>
    </source>
</evidence>
<dbReference type="PANTHER" id="PTHR21397">
    <property type="entry name" value="CHROMATIN COMPLEXES SUBUNIT BAP18-RELATED"/>
    <property type="match status" value="1"/>
</dbReference>
<dbReference type="GO" id="GO:0005789">
    <property type="term" value="C:endoplasmic reticulum membrane"/>
    <property type="evidence" value="ECO:0007669"/>
    <property type="project" value="UniProtKB-SubCell"/>
</dbReference>
<evidence type="ECO:0000256" key="4">
    <source>
        <dbReference type="ARBA" id="ARBA00022692"/>
    </source>
</evidence>
<proteinExistence type="inferred from homology"/>
<comment type="similarity">
    <text evidence="2">Belongs to the EMC10 family.</text>
</comment>
<keyword evidence="4" id="KW-0812">Transmembrane</keyword>
<keyword evidence="12" id="KW-1185">Reference proteome</keyword>
<evidence type="ECO:0000256" key="2">
    <source>
        <dbReference type="ARBA" id="ARBA00007695"/>
    </source>
</evidence>
<evidence type="ECO:0000313" key="12">
    <source>
        <dbReference type="Proteomes" id="UP000824469"/>
    </source>
</evidence>
<keyword evidence="5 10" id="KW-0732">Signal</keyword>
<accession>A0AA38FGD2</accession>
<feature type="chain" id="PRO_5041328992" description="ER membrane protein complex subunit 10" evidence="10">
    <location>
        <begin position="25"/>
        <end position="290"/>
    </location>
</feature>
<evidence type="ECO:0000256" key="7">
    <source>
        <dbReference type="ARBA" id="ARBA00022989"/>
    </source>
</evidence>
<keyword evidence="8" id="KW-0472">Membrane</keyword>
<evidence type="ECO:0000256" key="1">
    <source>
        <dbReference type="ARBA" id="ARBA00004115"/>
    </source>
</evidence>
<feature type="compositionally biased region" description="Low complexity" evidence="9">
    <location>
        <begin position="269"/>
        <end position="290"/>
    </location>
</feature>
<evidence type="ECO:0000256" key="3">
    <source>
        <dbReference type="ARBA" id="ARBA00020105"/>
    </source>
</evidence>
<evidence type="ECO:0000313" key="11">
    <source>
        <dbReference type="EMBL" id="KAH9301283.1"/>
    </source>
</evidence>